<name>A0ABW3FDW3_9HYPH</name>
<dbReference type="Pfam" id="PF07386">
    <property type="entry name" value="DUF1499"/>
    <property type="match status" value="1"/>
</dbReference>
<feature type="transmembrane region" description="Helical" evidence="1">
    <location>
        <begin position="51"/>
        <end position="73"/>
    </location>
</feature>
<keyword evidence="3" id="KW-1185">Reference proteome</keyword>
<keyword evidence="1" id="KW-0812">Transmembrane</keyword>
<accession>A0ABW3FDW3</accession>
<reference evidence="3" key="1">
    <citation type="journal article" date="2019" name="Int. J. Syst. Evol. Microbiol.">
        <title>The Global Catalogue of Microorganisms (GCM) 10K type strain sequencing project: providing services to taxonomists for standard genome sequencing and annotation.</title>
        <authorList>
            <consortium name="The Broad Institute Genomics Platform"/>
            <consortium name="The Broad Institute Genome Sequencing Center for Infectious Disease"/>
            <person name="Wu L."/>
            <person name="Ma J."/>
        </authorList>
    </citation>
    <scope>NUCLEOTIDE SEQUENCE [LARGE SCALE GENOMIC DNA]</scope>
    <source>
        <strain evidence="3">CCUG 60023</strain>
    </source>
</reference>
<evidence type="ECO:0000313" key="2">
    <source>
        <dbReference type="EMBL" id="MFD0915913.1"/>
    </source>
</evidence>
<feature type="transmembrane region" description="Helical" evidence="1">
    <location>
        <begin position="85"/>
        <end position="105"/>
    </location>
</feature>
<dbReference type="EMBL" id="JBHTJV010000003">
    <property type="protein sequence ID" value="MFD0915913.1"/>
    <property type="molecule type" value="Genomic_DNA"/>
</dbReference>
<dbReference type="InterPro" id="IPR010865">
    <property type="entry name" value="DUF1499"/>
</dbReference>
<keyword evidence="1" id="KW-0472">Membrane</keyword>
<dbReference type="RefSeq" id="WP_377211753.1">
    <property type="nucleotide sequence ID" value="NZ_JBHTJV010000003.1"/>
</dbReference>
<proteinExistence type="predicted"/>
<dbReference type="Proteomes" id="UP001597101">
    <property type="component" value="Unassembled WGS sequence"/>
</dbReference>
<feature type="transmembrane region" description="Helical" evidence="1">
    <location>
        <begin position="21"/>
        <end position="39"/>
    </location>
</feature>
<sequence>MATFSQRLAKYERQRSLPADWSQKLAVFAACFLAIVIVGHRFDTISTIPTFWLLGVGLAMVLAAIALGLRGLFDLWERGEEGGLKAARGLLLASLLIAPFFYTGLKAFTLPPLNDVSTDLDDPPQFENAVYDRTEAMNDITDPTDVTRRLQLKAYPRVVARRYPLGAGRVFSAVAELVRDRDWTILTSATSTGEAPIDDEGSALVAKPTSDANGLPLRVATPNFRPPEIRDEPTTAIEAQSVSPIGRNDADSEEEPLEERYVEAVSSSLIFGFQTDVVFRIVEEEEGTLVDMRSASRWGPHDLGANAQQIISFMEDLDTALQGLSQ</sequence>
<comment type="caution">
    <text evidence="2">The sequence shown here is derived from an EMBL/GenBank/DDBJ whole genome shotgun (WGS) entry which is preliminary data.</text>
</comment>
<evidence type="ECO:0000256" key="1">
    <source>
        <dbReference type="SAM" id="Phobius"/>
    </source>
</evidence>
<organism evidence="2 3">
    <name type="scientific">Pseudahrensia aquimaris</name>
    <dbReference type="NCBI Taxonomy" id="744461"/>
    <lineage>
        <taxon>Bacteria</taxon>
        <taxon>Pseudomonadati</taxon>
        <taxon>Pseudomonadota</taxon>
        <taxon>Alphaproteobacteria</taxon>
        <taxon>Hyphomicrobiales</taxon>
        <taxon>Ahrensiaceae</taxon>
        <taxon>Pseudahrensia</taxon>
    </lineage>
</organism>
<protein>
    <submittedName>
        <fullName evidence="2">DUF1499 domain-containing protein</fullName>
    </submittedName>
</protein>
<keyword evidence="1" id="KW-1133">Transmembrane helix</keyword>
<evidence type="ECO:0000313" key="3">
    <source>
        <dbReference type="Proteomes" id="UP001597101"/>
    </source>
</evidence>
<gene>
    <name evidence="2" type="ORF">ACFQ14_05795</name>
</gene>